<reference evidence="1" key="1">
    <citation type="journal article" date="2020" name="Cell">
        <title>Large-Scale Comparative Analyses of Tick Genomes Elucidate Their Genetic Diversity and Vector Capacities.</title>
        <authorList>
            <consortium name="Tick Genome and Microbiome Consortium (TIGMIC)"/>
            <person name="Jia N."/>
            <person name="Wang J."/>
            <person name="Shi W."/>
            <person name="Du L."/>
            <person name="Sun Y."/>
            <person name="Zhan W."/>
            <person name="Jiang J.F."/>
            <person name="Wang Q."/>
            <person name="Zhang B."/>
            <person name="Ji P."/>
            <person name="Bell-Sakyi L."/>
            <person name="Cui X.M."/>
            <person name="Yuan T.T."/>
            <person name="Jiang B.G."/>
            <person name="Yang W.F."/>
            <person name="Lam T.T."/>
            <person name="Chang Q.C."/>
            <person name="Ding S.J."/>
            <person name="Wang X.J."/>
            <person name="Zhu J.G."/>
            <person name="Ruan X.D."/>
            <person name="Zhao L."/>
            <person name="Wei J.T."/>
            <person name="Ye R.Z."/>
            <person name="Que T.C."/>
            <person name="Du C.H."/>
            <person name="Zhou Y.H."/>
            <person name="Cheng J.X."/>
            <person name="Dai P.F."/>
            <person name="Guo W.B."/>
            <person name="Han X.H."/>
            <person name="Huang E.J."/>
            <person name="Li L.F."/>
            <person name="Wei W."/>
            <person name="Gao Y.C."/>
            <person name="Liu J.Z."/>
            <person name="Shao H.Z."/>
            <person name="Wang X."/>
            <person name="Wang C.C."/>
            <person name="Yang T.C."/>
            <person name="Huo Q.B."/>
            <person name="Li W."/>
            <person name="Chen H.Y."/>
            <person name="Chen S.E."/>
            <person name="Zhou L.G."/>
            <person name="Ni X.B."/>
            <person name="Tian J.H."/>
            <person name="Sheng Y."/>
            <person name="Liu T."/>
            <person name="Pan Y.S."/>
            <person name="Xia L.Y."/>
            <person name="Li J."/>
            <person name="Zhao F."/>
            <person name="Cao W.C."/>
        </authorList>
    </citation>
    <scope>NUCLEOTIDE SEQUENCE</scope>
    <source>
        <strain evidence="1">Rmic-2018</strain>
    </source>
</reference>
<evidence type="ECO:0000313" key="1">
    <source>
        <dbReference type="EMBL" id="KAH8040758.1"/>
    </source>
</evidence>
<proteinExistence type="predicted"/>
<dbReference type="Proteomes" id="UP000821866">
    <property type="component" value="Chromosome 1"/>
</dbReference>
<evidence type="ECO:0000313" key="2">
    <source>
        <dbReference type="Proteomes" id="UP000821866"/>
    </source>
</evidence>
<accession>A0A9J6F1Q1</accession>
<gene>
    <name evidence="1" type="ORF">HPB51_012928</name>
</gene>
<dbReference type="AlphaFoldDB" id="A0A9J6F1Q1"/>
<reference evidence="1" key="2">
    <citation type="submission" date="2021-09" db="EMBL/GenBank/DDBJ databases">
        <authorList>
            <person name="Jia N."/>
            <person name="Wang J."/>
            <person name="Shi W."/>
            <person name="Du L."/>
            <person name="Sun Y."/>
            <person name="Zhan W."/>
            <person name="Jiang J."/>
            <person name="Wang Q."/>
            <person name="Zhang B."/>
            <person name="Ji P."/>
            <person name="Sakyi L.B."/>
            <person name="Cui X."/>
            <person name="Yuan T."/>
            <person name="Jiang B."/>
            <person name="Yang W."/>
            <person name="Lam T.T.-Y."/>
            <person name="Chang Q."/>
            <person name="Ding S."/>
            <person name="Wang X."/>
            <person name="Zhu J."/>
            <person name="Ruan X."/>
            <person name="Zhao L."/>
            <person name="Wei J."/>
            <person name="Que T."/>
            <person name="Du C."/>
            <person name="Cheng J."/>
            <person name="Dai P."/>
            <person name="Han X."/>
            <person name="Huang E."/>
            <person name="Gao Y."/>
            <person name="Liu J."/>
            <person name="Shao H."/>
            <person name="Ye R."/>
            <person name="Li L."/>
            <person name="Wei W."/>
            <person name="Wang X."/>
            <person name="Wang C."/>
            <person name="Huo Q."/>
            <person name="Li W."/>
            <person name="Guo W."/>
            <person name="Chen H."/>
            <person name="Chen S."/>
            <person name="Zhou L."/>
            <person name="Zhou L."/>
            <person name="Ni X."/>
            <person name="Tian J."/>
            <person name="Zhou Y."/>
            <person name="Sheng Y."/>
            <person name="Liu T."/>
            <person name="Pan Y."/>
            <person name="Xia L."/>
            <person name="Li J."/>
            <person name="Zhao F."/>
            <person name="Cao W."/>
        </authorList>
    </citation>
    <scope>NUCLEOTIDE SEQUENCE</scope>
    <source>
        <strain evidence="1">Rmic-2018</strain>
        <tissue evidence="1">Larvae</tissue>
    </source>
</reference>
<dbReference type="VEuPathDB" id="VectorBase:LOC119162414"/>
<dbReference type="Pfam" id="PF03564">
    <property type="entry name" value="DUF1759"/>
    <property type="match status" value="1"/>
</dbReference>
<name>A0A9J6F1Q1_RHIMP</name>
<comment type="caution">
    <text evidence="1">The sequence shown here is derived from an EMBL/GenBank/DDBJ whole genome shotgun (WGS) entry which is preliminary data.</text>
</comment>
<sequence>MASVKKRKTLDFATKLKAIQRVERIDDAFHELSSFFPAAVPDEVSAYDFVKADCNVQAVASLVDEDTSVASPGIQMQLPAAQHVEAPYYGNFTTTVFDSSILSQPAQTEQGLLSTPPPSSYDYVSAPSYTYGAPSPDLVCSTPHNGILSPGVTPNICASDATLAYGQEVVAVQQPQQQPQQLVTSYSPVPFTGMVFSCEHPAPTVNLAAQRSNDPEGRDLPAGTSPVFSSENRKWQESWEHYKTTSHTHLILIGIEKFKYLKTCLAGASKRAIEKIHFAKVNYNMAVKVLTKRFG</sequence>
<organism evidence="1 2">
    <name type="scientific">Rhipicephalus microplus</name>
    <name type="common">Cattle tick</name>
    <name type="synonym">Boophilus microplus</name>
    <dbReference type="NCBI Taxonomy" id="6941"/>
    <lineage>
        <taxon>Eukaryota</taxon>
        <taxon>Metazoa</taxon>
        <taxon>Ecdysozoa</taxon>
        <taxon>Arthropoda</taxon>
        <taxon>Chelicerata</taxon>
        <taxon>Arachnida</taxon>
        <taxon>Acari</taxon>
        <taxon>Parasitiformes</taxon>
        <taxon>Ixodida</taxon>
        <taxon>Ixodoidea</taxon>
        <taxon>Ixodidae</taxon>
        <taxon>Rhipicephalinae</taxon>
        <taxon>Rhipicephalus</taxon>
        <taxon>Boophilus</taxon>
    </lineage>
</organism>
<dbReference type="EMBL" id="JABSTU010000001">
    <property type="protein sequence ID" value="KAH8040758.1"/>
    <property type="molecule type" value="Genomic_DNA"/>
</dbReference>
<dbReference type="InterPro" id="IPR005312">
    <property type="entry name" value="DUF1759"/>
</dbReference>
<keyword evidence="2" id="KW-1185">Reference proteome</keyword>
<protein>
    <submittedName>
        <fullName evidence="1">Uncharacterized protein</fullName>
    </submittedName>
</protein>